<keyword evidence="6" id="KW-1185">Reference proteome</keyword>
<dbReference type="HOGENOM" id="CLU_031384_2_1_1"/>
<dbReference type="AlphaFoldDB" id="G0PIR3"/>
<evidence type="ECO:0000313" key="6">
    <source>
        <dbReference type="Proteomes" id="UP000008068"/>
    </source>
</evidence>
<accession>G0PIR3</accession>
<evidence type="ECO:0000313" key="5">
    <source>
        <dbReference type="EMBL" id="EGT58245.1"/>
    </source>
</evidence>
<dbReference type="eggNOG" id="KOG2842">
    <property type="taxonomic scope" value="Eukaryota"/>
</dbReference>
<dbReference type="InterPro" id="IPR016024">
    <property type="entry name" value="ARM-type_fold"/>
</dbReference>
<protein>
    <recommendedName>
        <fullName evidence="7">Interferon-related developmental regulator N-terminal domain-containing protein</fullName>
    </recommendedName>
</protein>
<dbReference type="OMA" id="EMHLHKF"/>
<comment type="similarity">
    <text evidence="1">Belongs to the IFRD family.</text>
</comment>
<evidence type="ECO:0000259" key="3">
    <source>
        <dbReference type="Pfam" id="PF04836"/>
    </source>
</evidence>
<evidence type="ECO:0000256" key="1">
    <source>
        <dbReference type="ARBA" id="ARBA00008828"/>
    </source>
</evidence>
<feature type="domain" description="Interferon-related developmental regulator C-terminal" evidence="3">
    <location>
        <begin position="359"/>
        <end position="407"/>
    </location>
</feature>
<dbReference type="OrthoDB" id="686784at2759"/>
<proteinExistence type="inferred from homology"/>
<dbReference type="PANTHER" id="PTHR12354:SF1">
    <property type="entry name" value="INTERFERON-RELATED DEVELOPMENTAL REGULATOR 1"/>
    <property type="match status" value="1"/>
</dbReference>
<gene>
    <name evidence="5" type="ORF">CAEBREN_23158</name>
</gene>
<dbReference type="STRING" id="135651.G0PIR3"/>
<dbReference type="SUPFAM" id="SSF48371">
    <property type="entry name" value="ARM repeat"/>
    <property type="match status" value="1"/>
</dbReference>
<dbReference type="InterPro" id="IPR007701">
    <property type="entry name" value="Interferon-rel_develop_reg_N"/>
</dbReference>
<evidence type="ECO:0000259" key="4">
    <source>
        <dbReference type="Pfam" id="PF05004"/>
    </source>
</evidence>
<evidence type="ECO:0000256" key="2">
    <source>
        <dbReference type="SAM" id="MobiDB-lite"/>
    </source>
</evidence>
<dbReference type="PANTHER" id="PTHR12354">
    <property type="entry name" value="INTERFERON-RELATED DEVELOPMENTAL REGULATOR"/>
    <property type="match status" value="1"/>
</dbReference>
<dbReference type="InParanoid" id="G0PIR3"/>
<dbReference type="InterPro" id="IPR039777">
    <property type="entry name" value="IFRD"/>
</dbReference>
<sequence length="410" mass="45487">MGKNRNKNKDKDPYTGPLKTGRDDSDSDGSESSAFTYNDDMQSVMGDVESMDDVYDKLVDSLENVQNKNTKIRTDGLYHVILALRAKAVPDFIEKYKETIMSVCSRMANKPDTEAHLLATLVGLVAVQTGEEISDLIEEPMSQMRTILMDASRCVSLRTACAVSLAIVNRICCSEDEEVSANAKACRFAWANTKVSGSANDVGHAQLVATSLAAWCIITLDSDINSINDAVADQPKIATLLSSTQLEVRLAAAETLAFLHEFMQDSRPGFRFPNKDHILNLLGEMVNDSSKKKTKKDKRAQRYAVRDIRSFIADEDDAPEVRVKIGQQTLCLNSCAIKIFYDLTCDLLHGGLAQHMKNNEVLRDVFDLGPVQLEPEATVNKQARLAVHDAADKYRNQARGKQRDKRSVVY</sequence>
<dbReference type="InterPro" id="IPR006921">
    <property type="entry name" value="Interferon-rel_develop_reg_C"/>
</dbReference>
<dbReference type="EMBL" id="GL380594">
    <property type="protein sequence ID" value="EGT58245.1"/>
    <property type="molecule type" value="Genomic_DNA"/>
</dbReference>
<dbReference type="Proteomes" id="UP000008068">
    <property type="component" value="Unassembled WGS sequence"/>
</dbReference>
<dbReference type="FunCoup" id="G0PIR3">
    <property type="interactions" value="3020"/>
</dbReference>
<organism evidence="6">
    <name type="scientific">Caenorhabditis brenneri</name>
    <name type="common">Nematode worm</name>
    <dbReference type="NCBI Taxonomy" id="135651"/>
    <lineage>
        <taxon>Eukaryota</taxon>
        <taxon>Metazoa</taxon>
        <taxon>Ecdysozoa</taxon>
        <taxon>Nematoda</taxon>
        <taxon>Chromadorea</taxon>
        <taxon>Rhabditida</taxon>
        <taxon>Rhabditina</taxon>
        <taxon>Rhabditomorpha</taxon>
        <taxon>Rhabditoidea</taxon>
        <taxon>Rhabditidae</taxon>
        <taxon>Peloderinae</taxon>
        <taxon>Caenorhabditis</taxon>
    </lineage>
</organism>
<dbReference type="Pfam" id="PF04836">
    <property type="entry name" value="IFRD_C"/>
    <property type="match status" value="1"/>
</dbReference>
<reference evidence="6" key="1">
    <citation type="submission" date="2011-07" db="EMBL/GenBank/DDBJ databases">
        <authorList>
            <consortium name="Caenorhabditis brenneri Sequencing and Analysis Consortium"/>
            <person name="Wilson R.K."/>
        </authorList>
    </citation>
    <scope>NUCLEOTIDE SEQUENCE [LARGE SCALE GENOMIC DNA]</scope>
    <source>
        <strain evidence="6">PB2801</strain>
    </source>
</reference>
<feature type="domain" description="Interferon-related developmental regulator N-terminal" evidence="4">
    <location>
        <begin position="31"/>
        <end position="312"/>
    </location>
</feature>
<name>G0PIR3_CAEBE</name>
<dbReference type="Pfam" id="PF05004">
    <property type="entry name" value="IFRD"/>
    <property type="match status" value="1"/>
</dbReference>
<feature type="region of interest" description="Disordered" evidence="2">
    <location>
        <begin position="1"/>
        <end position="42"/>
    </location>
</feature>
<evidence type="ECO:0008006" key="7">
    <source>
        <dbReference type="Google" id="ProtNLM"/>
    </source>
</evidence>